<evidence type="ECO:0000256" key="1">
    <source>
        <dbReference type="SAM" id="SignalP"/>
    </source>
</evidence>
<protein>
    <recommendedName>
        <fullName evidence="4">Outer membrane protein beta-barrel domain-containing protein</fullName>
    </recommendedName>
</protein>
<dbReference type="GeneID" id="23445082"/>
<accession>A0A0A0SHV8</accession>
<feature type="chain" id="PRO_5001976819" description="Outer membrane protein beta-barrel domain-containing protein" evidence="1">
    <location>
        <begin position="23"/>
        <end position="140"/>
    </location>
</feature>
<dbReference type="PATRIC" id="fig|1051646.9.peg.2019"/>
<dbReference type="HOGENOM" id="CLU_157339_0_0_6"/>
<keyword evidence="1" id="KW-0732">Signal</keyword>
<evidence type="ECO:0008006" key="4">
    <source>
        <dbReference type="Google" id="ProtNLM"/>
    </source>
</evidence>
<gene>
    <name evidence="2" type="ORF">IX91_10155</name>
</gene>
<evidence type="ECO:0000313" key="2">
    <source>
        <dbReference type="EMBL" id="AIW14562.1"/>
    </source>
</evidence>
<dbReference type="Proteomes" id="UP000030071">
    <property type="component" value="Chromosome 1"/>
</dbReference>
<dbReference type="RefSeq" id="WP_004749335.1">
    <property type="nucleotide sequence ID" value="NZ_CP009354.1"/>
</dbReference>
<evidence type="ECO:0000313" key="3">
    <source>
        <dbReference type="Proteomes" id="UP000030071"/>
    </source>
</evidence>
<dbReference type="eggNOG" id="ENOG5032W5Z">
    <property type="taxonomic scope" value="Bacteria"/>
</dbReference>
<reference evidence="2 3" key="1">
    <citation type="submission" date="2014-08" db="EMBL/GenBank/DDBJ databases">
        <title>First Complete Genome Sequence of the Shellfish Pathogen Vibrio tubiashii.</title>
        <authorList>
            <person name="Richards G.P."/>
            <person name="Needleman D.S."/>
            <person name="Watson M.A."/>
            <person name="Bono J.L."/>
        </authorList>
    </citation>
    <scope>NUCLEOTIDE SEQUENCE [LARGE SCALE GENOMIC DNA]</scope>
    <source>
        <strain evidence="2 3">ATCC 19109</strain>
    </source>
</reference>
<proteinExistence type="predicted"/>
<feature type="signal peptide" evidence="1">
    <location>
        <begin position="1"/>
        <end position="22"/>
    </location>
</feature>
<sequence length="140" mass="14935">MKKYGISGLVGVLAVASGVAVAAEEPKSTDLSVGMALDQGLSVVVELDNQYRFIAGNDGGAFDYILKRGSFEANTPVTWYVGAGAWSEWDGKEFGARVPLGLNWNLSKGWNMYGQVHPELNLYGGPELQIGGALGVKYSF</sequence>
<dbReference type="EMBL" id="CP009354">
    <property type="protein sequence ID" value="AIW14562.1"/>
    <property type="molecule type" value="Genomic_DNA"/>
</dbReference>
<organism evidence="2 3">
    <name type="scientific">Vibrio tubiashii ATCC 19109</name>
    <dbReference type="NCBI Taxonomy" id="1051646"/>
    <lineage>
        <taxon>Bacteria</taxon>
        <taxon>Pseudomonadati</taxon>
        <taxon>Pseudomonadota</taxon>
        <taxon>Gammaproteobacteria</taxon>
        <taxon>Vibrionales</taxon>
        <taxon>Vibrionaceae</taxon>
        <taxon>Vibrio</taxon>
        <taxon>Vibrio oreintalis group</taxon>
    </lineage>
</organism>
<dbReference type="KEGG" id="vtu:IX91_10155"/>
<name>A0A0A0SHV8_9VIBR</name>
<dbReference type="AlphaFoldDB" id="A0A0A0SHV8"/>